<dbReference type="RefSeq" id="WP_324180404.1">
    <property type="nucleotide sequence ID" value="NZ_BAABAW010000006.1"/>
</dbReference>
<dbReference type="Gene3D" id="3.30.70.20">
    <property type="match status" value="1"/>
</dbReference>
<evidence type="ECO:0000259" key="1">
    <source>
        <dbReference type="Pfam" id="PF06902"/>
    </source>
</evidence>
<dbReference type="SUPFAM" id="SSF54862">
    <property type="entry name" value="4Fe-4S ferredoxins"/>
    <property type="match status" value="1"/>
</dbReference>
<comment type="caution">
    <text evidence="2">The sequence shown here is derived from an EMBL/GenBank/DDBJ whole genome shotgun (WGS) entry which is preliminary data.</text>
</comment>
<proteinExistence type="predicted"/>
<organism evidence="2 3">
    <name type="scientific">Aquimarina gracilis</name>
    <dbReference type="NCBI Taxonomy" id="874422"/>
    <lineage>
        <taxon>Bacteria</taxon>
        <taxon>Pseudomonadati</taxon>
        <taxon>Bacteroidota</taxon>
        <taxon>Flavobacteriia</taxon>
        <taxon>Flavobacteriales</taxon>
        <taxon>Flavobacteriaceae</taxon>
        <taxon>Aquimarina</taxon>
    </lineage>
</organism>
<evidence type="ECO:0000313" key="2">
    <source>
        <dbReference type="EMBL" id="MEB3346374.1"/>
    </source>
</evidence>
<dbReference type="Proteomes" id="UP001327027">
    <property type="component" value="Unassembled WGS sequence"/>
</dbReference>
<reference evidence="2 3" key="1">
    <citation type="journal article" date="2013" name="Int. J. Syst. Evol. Microbiol.">
        <title>Aquimarina gracilis sp. nov., isolated from the gut microflora of a mussel, Mytilus coruscus, and emended description of Aquimarina spongiae.</title>
        <authorList>
            <person name="Park S.C."/>
            <person name="Choe H.N."/>
            <person name="Baik K.S."/>
            <person name="Seong C.N."/>
        </authorList>
    </citation>
    <scope>NUCLEOTIDE SEQUENCE [LARGE SCALE GENOMIC DNA]</scope>
    <source>
        <strain evidence="2 3">PSC32</strain>
    </source>
</reference>
<accession>A0ABU5ZWW7</accession>
<name>A0ABU5ZWW7_9FLAO</name>
<dbReference type="EMBL" id="JAYKLX010000006">
    <property type="protein sequence ID" value="MEB3346374.1"/>
    <property type="molecule type" value="Genomic_DNA"/>
</dbReference>
<keyword evidence="3" id="KW-1185">Reference proteome</keyword>
<protein>
    <submittedName>
        <fullName evidence="2">(4Fe-4S)-binding protein</fullName>
    </submittedName>
</protein>
<evidence type="ECO:0000313" key="3">
    <source>
        <dbReference type="Proteomes" id="UP001327027"/>
    </source>
</evidence>
<sequence length="72" mass="8045">MSNEIRKEYSNREITVVWKPGKCIHAGVCVKTLPNVYDPKAKPWITPENATTKALIDQIDRCPSGALSYIKG</sequence>
<gene>
    <name evidence="2" type="ORF">U6A24_12935</name>
</gene>
<feature type="domain" description="Divergent 4Fe-4S mono-cluster" evidence="1">
    <location>
        <begin position="9"/>
        <end position="71"/>
    </location>
</feature>
<dbReference type="Pfam" id="PF06902">
    <property type="entry name" value="Fer4_19"/>
    <property type="match status" value="1"/>
</dbReference>
<dbReference type="InterPro" id="IPR010693">
    <property type="entry name" value="Divergent_4Fe-4S_mono-cluster"/>
</dbReference>